<dbReference type="eggNOG" id="ENOG502SD62">
    <property type="taxonomic scope" value="Eukaryota"/>
</dbReference>
<dbReference type="InterPro" id="IPR003131">
    <property type="entry name" value="T1-type_BTB"/>
</dbReference>
<comment type="caution">
    <text evidence="4">The sequence shown here is derived from an EMBL/GenBank/DDBJ whole genome shotgun (WGS) entry which is preliminary data.</text>
</comment>
<dbReference type="PANTHER" id="PTHR14499:SF136">
    <property type="entry name" value="GH08630P"/>
    <property type="match status" value="1"/>
</dbReference>
<dbReference type="OMA" id="MQIGWIN"/>
<dbReference type="InterPro" id="IPR011333">
    <property type="entry name" value="SKP1/BTB/POZ_sf"/>
</dbReference>
<dbReference type="Gene3D" id="2.60.120.920">
    <property type="match status" value="1"/>
</dbReference>
<gene>
    <name evidence="4" type="ORF">THAOC_02509</name>
</gene>
<dbReference type="GO" id="GO:0051260">
    <property type="term" value="P:protein homooligomerization"/>
    <property type="evidence" value="ECO:0007669"/>
    <property type="project" value="InterPro"/>
</dbReference>
<organism evidence="4 5">
    <name type="scientific">Thalassiosira oceanica</name>
    <name type="common">Marine diatom</name>
    <dbReference type="NCBI Taxonomy" id="159749"/>
    <lineage>
        <taxon>Eukaryota</taxon>
        <taxon>Sar</taxon>
        <taxon>Stramenopiles</taxon>
        <taxon>Ochrophyta</taxon>
        <taxon>Bacillariophyta</taxon>
        <taxon>Coscinodiscophyceae</taxon>
        <taxon>Thalassiosirophycidae</taxon>
        <taxon>Thalassiosirales</taxon>
        <taxon>Thalassiosiraceae</taxon>
        <taxon>Thalassiosira</taxon>
    </lineage>
</organism>
<feature type="domain" description="Potassium channel tetramerisation-type BTB" evidence="3">
    <location>
        <begin position="134"/>
        <end position="196"/>
    </location>
</feature>
<dbReference type="OrthoDB" id="41971at2759"/>
<protein>
    <recommendedName>
        <fullName evidence="3">Potassium channel tetramerisation-type BTB domain-containing protein</fullName>
    </recommendedName>
</protein>
<evidence type="ECO:0000259" key="3">
    <source>
        <dbReference type="Pfam" id="PF02214"/>
    </source>
</evidence>
<sequence>MLDQILSTGSWLKKNSGQRMNTRISGARAPTDGDEASREESTDRLNGGRHRPIALVLSSGLSIKMAGVTGVTGQSSTPGEDSSLDDTLASLMRTLKVKKERLEQREKALEKRCEALNEKHADLFGDKSDSDVLTLNVGGDMISVLRRTLCSVEGSMLAARFSGRWDDSLEKDGEGNFFICQPIELFKPMINFLRARAISTPLAPPVRSPNLPAGDREDFYRMVEYFGMTSGIYPTVIELHRGDQRSVSIEGKCVDCSEWSTFTLQTQGHVRQVISYEIVLGNVERMQIGWINEKKYIENLSNEPHNGVGEEANSVGIDCCRGGLLLEGSFTKLEGLSIKAGSTILCDQKGHRWYVNGELVCSSNAADGTKQFEHSSGFPPAFNCVTTDIVPCFSGKGIWTVTEVVLSCP</sequence>
<dbReference type="SUPFAM" id="SSF54695">
    <property type="entry name" value="POZ domain"/>
    <property type="match status" value="1"/>
</dbReference>
<evidence type="ECO:0000256" key="2">
    <source>
        <dbReference type="SAM" id="MobiDB-lite"/>
    </source>
</evidence>
<dbReference type="Gene3D" id="3.30.710.10">
    <property type="entry name" value="Potassium Channel Kv1.1, Chain A"/>
    <property type="match status" value="1"/>
</dbReference>
<feature type="coiled-coil region" evidence="1">
    <location>
        <begin position="88"/>
        <end position="119"/>
    </location>
</feature>
<evidence type="ECO:0000313" key="5">
    <source>
        <dbReference type="Proteomes" id="UP000266841"/>
    </source>
</evidence>
<feature type="compositionally biased region" description="Polar residues" evidence="2">
    <location>
        <begin position="1"/>
        <end position="24"/>
    </location>
</feature>
<keyword evidence="5" id="KW-1185">Reference proteome</keyword>
<feature type="region of interest" description="Disordered" evidence="2">
    <location>
        <begin position="1"/>
        <end position="49"/>
    </location>
</feature>
<name>K0TM05_THAOC</name>
<evidence type="ECO:0000313" key="4">
    <source>
        <dbReference type="EMBL" id="EJK75761.1"/>
    </source>
</evidence>
<proteinExistence type="predicted"/>
<evidence type="ECO:0000256" key="1">
    <source>
        <dbReference type="SAM" id="Coils"/>
    </source>
</evidence>
<dbReference type="EMBL" id="AGNL01002741">
    <property type="protein sequence ID" value="EJK75761.1"/>
    <property type="molecule type" value="Genomic_DNA"/>
</dbReference>
<dbReference type="InterPro" id="IPR043136">
    <property type="entry name" value="B30.2/SPRY_sf"/>
</dbReference>
<accession>K0TM05</accession>
<dbReference type="PANTHER" id="PTHR14499">
    <property type="entry name" value="POTASSIUM CHANNEL TETRAMERIZATION DOMAIN-CONTAINING"/>
    <property type="match status" value="1"/>
</dbReference>
<dbReference type="Pfam" id="PF02214">
    <property type="entry name" value="BTB_2"/>
    <property type="match status" value="1"/>
</dbReference>
<dbReference type="Proteomes" id="UP000266841">
    <property type="component" value="Unassembled WGS sequence"/>
</dbReference>
<dbReference type="AlphaFoldDB" id="K0TM05"/>
<reference evidence="4 5" key="1">
    <citation type="journal article" date="2012" name="Genome Biol.">
        <title>Genome and low-iron response of an oceanic diatom adapted to chronic iron limitation.</title>
        <authorList>
            <person name="Lommer M."/>
            <person name="Specht M."/>
            <person name="Roy A.S."/>
            <person name="Kraemer L."/>
            <person name="Andreson R."/>
            <person name="Gutowska M.A."/>
            <person name="Wolf J."/>
            <person name="Bergner S.V."/>
            <person name="Schilhabel M.B."/>
            <person name="Klostermeier U.C."/>
            <person name="Beiko R.G."/>
            <person name="Rosenstiel P."/>
            <person name="Hippler M."/>
            <person name="Laroche J."/>
        </authorList>
    </citation>
    <scope>NUCLEOTIDE SEQUENCE [LARGE SCALE GENOMIC DNA]</scope>
    <source>
        <strain evidence="4 5">CCMP1005</strain>
    </source>
</reference>
<keyword evidence="1" id="KW-0175">Coiled coil</keyword>